<evidence type="ECO:0000256" key="9">
    <source>
        <dbReference type="PIRNR" id="PIRNR032067"/>
    </source>
</evidence>
<evidence type="ECO:0000256" key="8">
    <source>
        <dbReference type="ARBA" id="ARBA00022825"/>
    </source>
</evidence>
<dbReference type="EMBL" id="JAZAQF010000078">
    <property type="protein sequence ID" value="MFG3818672.1"/>
    <property type="molecule type" value="Genomic_DNA"/>
</dbReference>
<dbReference type="PANTHER" id="PTHR36175:SF1">
    <property type="entry name" value="CYANOPHYCINASE"/>
    <property type="match status" value="1"/>
</dbReference>
<reference evidence="11" key="1">
    <citation type="journal article" date="2024" name="Algal Res.">
        <title>Biochemical, toxicological and genomic investigation of a high-biomass producing Limnothrix strain isolated from Italian shallow drinking water reservoir.</title>
        <authorList>
            <person name="Simonazzi M."/>
            <person name="Shishido T.K."/>
            <person name="Delbaje E."/>
            <person name="Wahlsten M."/>
            <person name="Fewer D.P."/>
            <person name="Sivonen K."/>
            <person name="Pezzolesi L."/>
            <person name="Pistocchi R."/>
        </authorList>
    </citation>
    <scope>NUCLEOTIDE SEQUENCE [LARGE SCALE GENOMIC DNA]</scope>
    <source>
        <strain evidence="11">LRLZ20PSL1</strain>
    </source>
</reference>
<proteinExistence type="inferred from homology"/>
<protein>
    <recommendedName>
        <fullName evidence="5 9">Cyanophycinase</fullName>
        <ecNumber evidence="4 9">3.4.15.6</ecNumber>
    </recommendedName>
</protein>
<comment type="function">
    <text evidence="2 9">Exopeptidase that catalyzes the hydrolytic cleavage of multi-L-arginyl-poly-L-aspartic acid (cyanophycin; a water-insoluble reserve polymer) into aspartate-arginine dipeptides.</text>
</comment>
<dbReference type="InterPro" id="IPR011811">
    <property type="entry name" value="Peptidase_S51_cyanophycinase"/>
</dbReference>
<sequence length="299" mass="32498">MAPQFGSPPRTFKPMVQAHTRMLDRSVPQAVKAAVMVIGGAEDKIHGREILHAFFQRSGGTGARIAIIPSASREPSVIGSKYRMIFESMGAESIEILDVRDRDQGSNESYLEYVYSCTGVFMTGGDQLRLCGLLAETRLMESILERVRRREISLAGTSAGAAVMGHHMIAGGGSGESPNRSLVDMATGFGVLPHVIVDQHFHNRNRMARLLSAVSLHPDRLGIGIDEDTCACFEDDGSIEVLGKGTVTIIDPGDITYTNQSLVGANDPVSLHHLRLHVLSYGDRYSIPMRRVVSTGQPR</sequence>
<dbReference type="CDD" id="cd03145">
    <property type="entry name" value="GAT1_cyanophycinase"/>
    <property type="match status" value="1"/>
</dbReference>
<dbReference type="EC" id="3.4.15.6" evidence="4 9"/>
<dbReference type="InterPro" id="IPR005320">
    <property type="entry name" value="Peptidase_S51"/>
</dbReference>
<accession>A0ABW7CCK8</accession>
<keyword evidence="11" id="KW-1185">Reference proteome</keyword>
<dbReference type="PIRSF" id="PIRSF032067">
    <property type="entry name" value="Cyanophycinase"/>
    <property type="match status" value="1"/>
</dbReference>
<comment type="similarity">
    <text evidence="3 9">Belongs to the peptidase S51 family.</text>
</comment>
<keyword evidence="6 9" id="KW-0645">Protease</keyword>
<dbReference type="Proteomes" id="UP001604335">
    <property type="component" value="Unassembled WGS sequence"/>
</dbReference>
<name>A0ABW7CCK8_9CYAN</name>
<evidence type="ECO:0000256" key="2">
    <source>
        <dbReference type="ARBA" id="ARBA00002039"/>
    </source>
</evidence>
<comment type="caution">
    <text evidence="10">The sequence shown here is derived from an EMBL/GenBank/DDBJ whole genome shotgun (WGS) entry which is preliminary data.</text>
</comment>
<comment type="catalytic activity">
    <reaction evidence="1 9">
        <text>[L-4-(L-arginin-2-N-yl)aspartate](n) + H2O = [L-4-(L-arginin-2-N-yl)aspartate](n-1) + L-4-(L-arginin-2-N-yl)aspartate</text>
        <dbReference type="Rhea" id="RHEA:12845"/>
        <dbReference type="Rhea" id="RHEA-COMP:13728"/>
        <dbReference type="Rhea" id="RHEA-COMP:13734"/>
        <dbReference type="ChEBI" id="CHEBI:15377"/>
        <dbReference type="ChEBI" id="CHEBI:137986"/>
        <dbReference type="ChEBI" id="CHEBI:137991"/>
        <dbReference type="EC" id="3.4.15.6"/>
    </reaction>
</comment>
<evidence type="ECO:0000256" key="6">
    <source>
        <dbReference type="ARBA" id="ARBA00022670"/>
    </source>
</evidence>
<dbReference type="NCBIfam" id="TIGR02069">
    <property type="entry name" value="cyanophycinase"/>
    <property type="match status" value="1"/>
</dbReference>
<evidence type="ECO:0000256" key="7">
    <source>
        <dbReference type="ARBA" id="ARBA00022801"/>
    </source>
</evidence>
<evidence type="ECO:0000256" key="4">
    <source>
        <dbReference type="ARBA" id="ARBA00013115"/>
    </source>
</evidence>
<dbReference type="Gene3D" id="3.40.50.880">
    <property type="match status" value="1"/>
</dbReference>
<evidence type="ECO:0000256" key="5">
    <source>
        <dbReference type="ARBA" id="ARBA00015719"/>
    </source>
</evidence>
<dbReference type="GO" id="GO:0004180">
    <property type="term" value="F:carboxypeptidase activity"/>
    <property type="evidence" value="ECO:0007669"/>
    <property type="project" value="UniProtKB-KW"/>
</dbReference>
<evidence type="ECO:0000256" key="1">
    <source>
        <dbReference type="ARBA" id="ARBA00001092"/>
    </source>
</evidence>
<gene>
    <name evidence="10" type="ORF">VPK24_13565</name>
</gene>
<dbReference type="PANTHER" id="PTHR36175">
    <property type="entry name" value="CYANOPHYCINASE"/>
    <property type="match status" value="1"/>
</dbReference>
<organism evidence="10 11">
    <name type="scientific">Limnothrix redekei LRLZ20PSL1</name>
    <dbReference type="NCBI Taxonomy" id="3112953"/>
    <lineage>
        <taxon>Bacteria</taxon>
        <taxon>Bacillati</taxon>
        <taxon>Cyanobacteriota</taxon>
        <taxon>Cyanophyceae</taxon>
        <taxon>Pseudanabaenales</taxon>
        <taxon>Pseudanabaenaceae</taxon>
        <taxon>Limnothrix</taxon>
    </lineage>
</organism>
<keyword evidence="7 9" id="KW-0378">Hydrolase</keyword>
<evidence type="ECO:0000313" key="11">
    <source>
        <dbReference type="Proteomes" id="UP001604335"/>
    </source>
</evidence>
<dbReference type="SUPFAM" id="SSF52317">
    <property type="entry name" value="Class I glutamine amidotransferase-like"/>
    <property type="match status" value="1"/>
</dbReference>
<keyword evidence="8 9" id="KW-0720">Serine protease</keyword>
<evidence type="ECO:0000313" key="10">
    <source>
        <dbReference type="EMBL" id="MFG3818672.1"/>
    </source>
</evidence>
<dbReference type="Pfam" id="PF03575">
    <property type="entry name" value="Peptidase_S51"/>
    <property type="match status" value="1"/>
</dbReference>
<keyword evidence="10" id="KW-0121">Carboxypeptidase</keyword>
<evidence type="ECO:0000256" key="3">
    <source>
        <dbReference type="ARBA" id="ARBA00006534"/>
    </source>
</evidence>
<dbReference type="InterPro" id="IPR029062">
    <property type="entry name" value="Class_I_gatase-like"/>
</dbReference>
<dbReference type="GO" id="GO:0008241">
    <property type="term" value="F:peptidyl-dipeptidase activity"/>
    <property type="evidence" value="ECO:0007669"/>
    <property type="project" value="UniProtKB-EC"/>
</dbReference>